<dbReference type="InterPro" id="IPR000719">
    <property type="entry name" value="Prot_kinase_dom"/>
</dbReference>
<evidence type="ECO:0000313" key="3">
    <source>
        <dbReference type="EMBL" id="CAG8583579.1"/>
    </source>
</evidence>
<name>A0A9N9BZA3_9GLOM</name>
<dbReference type="InterPro" id="IPR051681">
    <property type="entry name" value="Ser/Thr_Kinases-Pseudokinases"/>
</dbReference>
<dbReference type="Proteomes" id="UP000789405">
    <property type="component" value="Unassembled WGS sequence"/>
</dbReference>
<feature type="compositionally biased region" description="Low complexity" evidence="1">
    <location>
        <begin position="1"/>
        <end position="23"/>
    </location>
</feature>
<gene>
    <name evidence="3" type="ORF">DERYTH_LOCUS6813</name>
</gene>
<dbReference type="OrthoDB" id="1668230at2759"/>
<evidence type="ECO:0000313" key="4">
    <source>
        <dbReference type="Proteomes" id="UP000789405"/>
    </source>
</evidence>
<reference evidence="3" key="1">
    <citation type="submission" date="2021-06" db="EMBL/GenBank/DDBJ databases">
        <authorList>
            <person name="Kallberg Y."/>
            <person name="Tangrot J."/>
            <person name="Rosling A."/>
        </authorList>
    </citation>
    <scope>NUCLEOTIDE SEQUENCE</scope>
    <source>
        <strain evidence="3">MA453B</strain>
    </source>
</reference>
<organism evidence="3 4">
    <name type="scientific">Dentiscutata erythropus</name>
    <dbReference type="NCBI Taxonomy" id="1348616"/>
    <lineage>
        <taxon>Eukaryota</taxon>
        <taxon>Fungi</taxon>
        <taxon>Fungi incertae sedis</taxon>
        <taxon>Mucoromycota</taxon>
        <taxon>Glomeromycotina</taxon>
        <taxon>Glomeromycetes</taxon>
        <taxon>Diversisporales</taxon>
        <taxon>Gigasporaceae</taxon>
        <taxon>Dentiscutata</taxon>
    </lineage>
</organism>
<feature type="compositionally biased region" description="Low complexity" evidence="1">
    <location>
        <begin position="469"/>
        <end position="478"/>
    </location>
</feature>
<feature type="compositionally biased region" description="Basic residues" evidence="1">
    <location>
        <begin position="487"/>
        <end position="508"/>
    </location>
</feature>
<comment type="caution">
    <text evidence="3">The sequence shown here is derived from an EMBL/GenBank/DDBJ whole genome shotgun (WGS) entry which is preliminary data.</text>
</comment>
<feature type="domain" description="Protein kinase" evidence="2">
    <location>
        <begin position="73"/>
        <end position="361"/>
    </location>
</feature>
<feature type="non-terminal residue" evidence="3">
    <location>
        <position position="1"/>
    </location>
</feature>
<dbReference type="GO" id="GO:0004674">
    <property type="term" value="F:protein serine/threonine kinase activity"/>
    <property type="evidence" value="ECO:0007669"/>
    <property type="project" value="TreeGrafter"/>
</dbReference>
<feature type="region of interest" description="Disordered" evidence="1">
    <location>
        <begin position="465"/>
        <end position="515"/>
    </location>
</feature>
<feature type="non-terminal residue" evidence="3">
    <location>
        <position position="538"/>
    </location>
</feature>
<dbReference type="Gene3D" id="1.10.510.10">
    <property type="entry name" value="Transferase(Phosphotransferase) domain 1"/>
    <property type="match status" value="1"/>
</dbReference>
<evidence type="ECO:0000259" key="2">
    <source>
        <dbReference type="PROSITE" id="PS50011"/>
    </source>
</evidence>
<dbReference type="EMBL" id="CAJVPY010003164">
    <property type="protein sequence ID" value="CAG8583579.1"/>
    <property type="molecule type" value="Genomic_DNA"/>
</dbReference>
<feature type="region of interest" description="Disordered" evidence="1">
    <location>
        <begin position="1"/>
        <end position="34"/>
    </location>
</feature>
<dbReference type="Pfam" id="PF00069">
    <property type="entry name" value="Pkinase"/>
    <property type="match status" value="1"/>
</dbReference>
<accession>A0A9N9BZA3</accession>
<dbReference type="SUPFAM" id="SSF56112">
    <property type="entry name" value="Protein kinase-like (PK-like)"/>
    <property type="match status" value="1"/>
</dbReference>
<keyword evidence="4" id="KW-1185">Reference proteome</keyword>
<dbReference type="AlphaFoldDB" id="A0A9N9BZA3"/>
<dbReference type="GO" id="GO:0005524">
    <property type="term" value="F:ATP binding"/>
    <property type="evidence" value="ECO:0007669"/>
    <property type="project" value="InterPro"/>
</dbReference>
<dbReference type="PANTHER" id="PTHR44329">
    <property type="entry name" value="SERINE/THREONINE-PROTEIN KINASE TNNI3K-RELATED"/>
    <property type="match status" value="1"/>
</dbReference>
<dbReference type="PROSITE" id="PS50011">
    <property type="entry name" value="PROTEIN_KINASE_DOM"/>
    <property type="match status" value="1"/>
</dbReference>
<evidence type="ECO:0000256" key="1">
    <source>
        <dbReference type="SAM" id="MobiDB-lite"/>
    </source>
</evidence>
<protein>
    <submittedName>
        <fullName evidence="3">8801_t:CDS:1</fullName>
    </submittedName>
</protein>
<sequence length="538" mass="61657">MNPNTTSWNSTRSKSSSKSSENSRTTDKKSIKSLHLSQSTSPDFTLEQDIFDQKWLDDLVQHRYVKFIPFEEFEDPKTVSNEINGEVKSFKSLKWRKMKKRVVVKELQNIGSLSENLRKSFVKELQWHLNVDFNERIIRISESPESIYILVLQHADGGSLQDYLSKNFKKLAWSDKLTLAREIAEGLGYLHTNNIVHGNLNSRNVMFIQQKVKLTDFGITHTMVSPPPSNPITNIRKISYTDPQILSVYLSTYNNSSQSSPIQYPDFSQIHSSYYNLQTQKSDIYSLGVIFWEISCGRSPFSDRKNPPPQDLANAITKGLRELPTKDVPIGYLKLYTLCWDMDPEKRPGSENVVTMCKELINNGDSTKGVLEKNRKSSVMNKGIEEGNGSKMPEQNSKRMTRISDIDWTDLQRDALAAELWLQIEEKRRMGLIEEGDEYYGQGYGYTSIEQSAGQQIEDEKLQKEKDISSGSQQIRQSQDLESQRMKGQKWKDKAKKLVKRLSGGRKSRIQDNDDQLNIYEDGLDEEDAAAGWTSVNI</sequence>
<dbReference type="InterPro" id="IPR011009">
    <property type="entry name" value="Kinase-like_dom_sf"/>
</dbReference>
<proteinExistence type="predicted"/>